<name>A0A852VPP7_9BACT</name>
<reference evidence="3 4" key="1">
    <citation type="submission" date="2020-07" db="EMBL/GenBank/DDBJ databases">
        <title>Genomic Encyclopedia of Type Strains, Phase IV (KMG-V): Genome sequencing to study the core and pangenomes of soil and plant-associated prokaryotes.</title>
        <authorList>
            <person name="Whitman W."/>
        </authorList>
    </citation>
    <scope>NUCLEOTIDE SEQUENCE [LARGE SCALE GENOMIC DNA]</scope>
    <source>
        <strain evidence="3 4">M8UP22</strain>
    </source>
</reference>
<keyword evidence="2" id="KW-0472">Membrane</keyword>
<keyword evidence="2" id="KW-1133">Transmembrane helix</keyword>
<protein>
    <recommendedName>
        <fullName evidence="5">Zinc ribbon domain-containing protein</fullName>
    </recommendedName>
</protein>
<evidence type="ECO:0000256" key="2">
    <source>
        <dbReference type="SAM" id="Phobius"/>
    </source>
</evidence>
<proteinExistence type="predicted"/>
<evidence type="ECO:0000313" key="3">
    <source>
        <dbReference type="EMBL" id="NYF91332.1"/>
    </source>
</evidence>
<comment type="caution">
    <text evidence="3">The sequence shown here is derived from an EMBL/GenBank/DDBJ whole genome shotgun (WGS) entry which is preliminary data.</text>
</comment>
<feature type="transmembrane region" description="Helical" evidence="2">
    <location>
        <begin position="125"/>
        <end position="152"/>
    </location>
</feature>
<feature type="transmembrane region" description="Helical" evidence="2">
    <location>
        <begin position="200"/>
        <end position="225"/>
    </location>
</feature>
<feature type="region of interest" description="Disordered" evidence="1">
    <location>
        <begin position="41"/>
        <end position="60"/>
    </location>
</feature>
<dbReference type="EMBL" id="JACCCU010000002">
    <property type="protein sequence ID" value="NYF91332.1"/>
    <property type="molecule type" value="Genomic_DNA"/>
</dbReference>
<dbReference type="AlphaFoldDB" id="A0A852VPP7"/>
<feature type="transmembrane region" description="Helical" evidence="2">
    <location>
        <begin position="96"/>
        <end position="113"/>
    </location>
</feature>
<sequence length="234" mass="24667">MHEYCHRCGGELAASVGDSPFCPHCGSPQIYLQDYELQSNGEEQSNGAEGDTTGAMPPPRPQQVEWKTAIRCALLVAVVAAVLSVLSARVQLVSPLTWLWTISGSMITLALYQKRKPLAWMDAGIGARIGVVVGLALVSCLAVAMAGAGLVARFGLHNMAGFDAELTQTLHAQVEKAAATTPEPPDVVRFLYSPEARAGIMLAGFAMVSGVLLVLSTVGGALGGFMRMRRKVSA</sequence>
<accession>A0A852VPP7</accession>
<feature type="transmembrane region" description="Helical" evidence="2">
    <location>
        <begin position="69"/>
        <end position="90"/>
    </location>
</feature>
<gene>
    <name evidence="3" type="ORF">HDF08_003434</name>
</gene>
<dbReference type="Proteomes" id="UP000564385">
    <property type="component" value="Unassembled WGS sequence"/>
</dbReference>
<evidence type="ECO:0000313" key="4">
    <source>
        <dbReference type="Proteomes" id="UP000564385"/>
    </source>
</evidence>
<keyword evidence="2" id="KW-0812">Transmembrane</keyword>
<evidence type="ECO:0000256" key="1">
    <source>
        <dbReference type="SAM" id="MobiDB-lite"/>
    </source>
</evidence>
<evidence type="ECO:0008006" key="5">
    <source>
        <dbReference type="Google" id="ProtNLM"/>
    </source>
</evidence>
<organism evidence="3 4">
    <name type="scientific">Tunturiibacter lichenicola</name>
    <dbReference type="NCBI Taxonomy" id="2051959"/>
    <lineage>
        <taxon>Bacteria</taxon>
        <taxon>Pseudomonadati</taxon>
        <taxon>Acidobacteriota</taxon>
        <taxon>Terriglobia</taxon>
        <taxon>Terriglobales</taxon>
        <taxon>Acidobacteriaceae</taxon>
        <taxon>Tunturiibacter</taxon>
    </lineage>
</organism>